<comment type="caution">
    <text evidence="2">The sequence shown here is derived from an EMBL/GenBank/DDBJ whole genome shotgun (WGS) entry which is preliminary data.</text>
</comment>
<keyword evidence="3" id="KW-1185">Reference proteome</keyword>
<dbReference type="RefSeq" id="WP_162198259.1">
    <property type="nucleotide sequence ID" value="NZ_BAZW01000040.1"/>
</dbReference>
<accession>A0A0E9M041</accession>
<dbReference type="Proteomes" id="UP000032900">
    <property type="component" value="Unassembled WGS sequence"/>
</dbReference>
<evidence type="ECO:0000313" key="3">
    <source>
        <dbReference type="Proteomes" id="UP000032900"/>
    </source>
</evidence>
<evidence type="ECO:0000256" key="1">
    <source>
        <dbReference type="SAM" id="SignalP"/>
    </source>
</evidence>
<organism evidence="2 3">
    <name type="scientific">Geofilum rubicundum JCM 15548</name>
    <dbReference type="NCBI Taxonomy" id="1236989"/>
    <lineage>
        <taxon>Bacteria</taxon>
        <taxon>Pseudomonadati</taxon>
        <taxon>Bacteroidota</taxon>
        <taxon>Bacteroidia</taxon>
        <taxon>Marinilabiliales</taxon>
        <taxon>Marinilabiliaceae</taxon>
        <taxon>Geofilum</taxon>
    </lineage>
</organism>
<evidence type="ECO:0000313" key="2">
    <source>
        <dbReference type="EMBL" id="GAO31197.1"/>
    </source>
</evidence>
<proteinExistence type="predicted"/>
<keyword evidence="1" id="KW-0732">Signal</keyword>
<gene>
    <name evidence="2" type="ORF">JCM15548_13543</name>
</gene>
<dbReference type="PROSITE" id="PS51257">
    <property type="entry name" value="PROKAR_LIPOPROTEIN"/>
    <property type="match status" value="1"/>
</dbReference>
<dbReference type="AlphaFoldDB" id="A0A0E9M041"/>
<reference evidence="2 3" key="1">
    <citation type="journal article" date="2015" name="Microbes Environ.">
        <title>Distribution and evolution of nitrogen fixation genes in the phylum bacteroidetes.</title>
        <authorList>
            <person name="Inoue J."/>
            <person name="Oshima K."/>
            <person name="Suda W."/>
            <person name="Sakamoto M."/>
            <person name="Iino T."/>
            <person name="Noda S."/>
            <person name="Hongoh Y."/>
            <person name="Hattori M."/>
            <person name="Ohkuma M."/>
        </authorList>
    </citation>
    <scope>NUCLEOTIDE SEQUENCE [LARGE SCALE GENOMIC DNA]</scope>
    <source>
        <strain evidence="2">JCM 15548</strain>
    </source>
</reference>
<protein>
    <submittedName>
        <fullName evidence="2">Uncharacterized protein</fullName>
    </submittedName>
</protein>
<dbReference type="STRING" id="1236989.JCM15548_13543"/>
<feature type="chain" id="PRO_5002428678" evidence="1">
    <location>
        <begin position="25"/>
        <end position="99"/>
    </location>
</feature>
<feature type="signal peptide" evidence="1">
    <location>
        <begin position="1"/>
        <end position="24"/>
    </location>
</feature>
<sequence length="99" mass="11028">MMKQILLLLISVMIVGSLSFSCSKDEETEKKAAVLEGSGTWHNPFKVSVGTTKTKIEPGSYLYEFPYSIDQTYTVKLSKFTQDLDLRVVIGYGPIKGMV</sequence>
<name>A0A0E9M041_9BACT</name>
<dbReference type="EMBL" id="BAZW01000040">
    <property type="protein sequence ID" value="GAO31197.1"/>
    <property type="molecule type" value="Genomic_DNA"/>
</dbReference>